<dbReference type="Pfam" id="PF02558">
    <property type="entry name" value="ApbA"/>
    <property type="match status" value="1"/>
</dbReference>
<evidence type="ECO:0000313" key="2">
    <source>
        <dbReference type="EMBL" id="OTP10558.1"/>
    </source>
</evidence>
<reference evidence="3" key="3">
    <citation type="submission" date="2024-03" db="EMBL/GenBank/DDBJ databases">
        <title>The Genome Sequence of Enterococcus sp. DIV0242b.</title>
        <authorList>
            <consortium name="The Broad Institute Genomics Platform"/>
            <consortium name="The Broad Institute Microbial Omics Core"/>
            <consortium name="The Broad Institute Genomic Center for Infectious Diseases"/>
            <person name="Earl A."/>
            <person name="Manson A."/>
            <person name="Gilmore M."/>
            <person name="Schwartman J."/>
            <person name="Shea T."/>
            <person name="Abouelleil A."/>
            <person name="Cao P."/>
            <person name="Chapman S."/>
            <person name="Cusick C."/>
            <person name="Young S."/>
            <person name="Neafsey D."/>
            <person name="Nusbaum C."/>
            <person name="Birren B."/>
        </authorList>
    </citation>
    <scope>NUCLEOTIDE SEQUENCE</scope>
    <source>
        <strain evidence="3">9E7_DIV0242</strain>
    </source>
</reference>
<dbReference type="AlphaFoldDB" id="A0A242JZ15"/>
<dbReference type="InterPro" id="IPR013332">
    <property type="entry name" value="KPR_N"/>
</dbReference>
<organism evidence="2">
    <name type="scientific">Candidatus Enterococcus clewellii</name>
    <dbReference type="NCBI Taxonomy" id="1834193"/>
    <lineage>
        <taxon>Bacteria</taxon>
        <taxon>Bacillati</taxon>
        <taxon>Bacillota</taxon>
        <taxon>Bacilli</taxon>
        <taxon>Lactobacillales</taxon>
        <taxon>Enterococcaceae</taxon>
        <taxon>Enterococcus</taxon>
    </lineage>
</organism>
<evidence type="ECO:0000313" key="4">
    <source>
        <dbReference type="Proteomes" id="UP000195141"/>
    </source>
</evidence>
<accession>A0A242JZ15</accession>
<dbReference type="RefSeq" id="WP_086350837.1">
    <property type="nucleotide sequence ID" value="NZ_CP147247.1"/>
</dbReference>
<dbReference type="OrthoDB" id="9793586at2"/>
<evidence type="ECO:0000259" key="1">
    <source>
        <dbReference type="Pfam" id="PF02558"/>
    </source>
</evidence>
<keyword evidence="4" id="KW-1185">Reference proteome</keyword>
<dbReference type="EMBL" id="CP147247">
    <property type="protein sequence ID" value="WYJ91425.1"/>
    <property type="molecule type" value="Genomic_DNA"/>
</dbReference>
<evidence type="ECO:0000313" key="3">
    <source>
        <dbReference type="EMBL" id="WYJ91425.1"/>
    </source>
</evidence>
<name>A0A242JZ15_9ENTE</name>
<dbReference type="InterPro" id="IPR036291">
    <property type="entry name" value="NAD(P)-bd_dom_sf"/>
</dbReference>
<dbReference type="SUPFAM" id="SSF51735">
    <property type="entry name" value="NAD(P)-binding Rossmann-fold domains"/>
    <property type="match status" value="1"/>
</dbReference>
<reference evidence="2" key="1">
    <citation type="submission" date="2017-05" db="EMBL/GenBank/DDBJ databases">
        <title>The Genome Sequence of Enterococcus sp. 9E7_DIV0242.</title>
        <authorList>
            <consortium name="The Broad Institute Genomics Platform"/>
            <consortium name="The Broad Institute Genomic Center for Infectious Diseases"/>
            <person name="Earl A."/>
            <person name="Manson A."/>
            <person name="Schwartman J."/>
            <person name="Gilmore M."/>
            <person name="Abouelleil A."/>
            <person name="Cao P."/>
            <person name="Chapman S."/>
            <person name="Cusick C."/>
            <person name="Shea T."/>
            <person name="Young S."/>
            <person name="Neafsey D."/>
            <person name="Nusbaum C."/>
            <person name="Birren B."/>
        </authorList>
    </citation>
    <scope>NUCLEOTIDE SEQUENCE [LARGE SCALE GENOMIC DNA]</scope>
    <source>
        <strain evidence="2">9E7_DIV0242</strain>
    </source>
</reference>
<dbReference type="EMBL" id="NGMM01000008">
    <property type="protein sequence ID" value="OTP10558.1"/>
    <property type="molecule type" value="Genomic_DNA"/>
</dbReference>
<sequence>MKILIYGAGIQGSFLAHSLLKNKNNDVTMLARGQRKIDLETHGLVLSHELQKKKTHDSVNVISELVPDSFFDLIFVTMKYNDFNTVVEPLAANCSQTIIFVGNQMNAKKLEQKIMTQSPTAKTILFGFQNTGGTRKGVTFTILRFGKGNMKIHSMVEKMTIHKTLDEVFKQTQYTWKEEPQLDDWLKSHGVLIMIMNSLDYLFDNNSKKIRHSKDFLNAAAHAYHEVFTLLEAKGHAIVPRSQKWLFGHPTRAKRVLQLLYLTPVMNMAEGNFGEIAAIIETINELKTDVSLTTPNFDKLAKAAITRYQLSLSTHKS</sequence>
<feature type="domain" description="Ketopantoate reductase N-terminal" evidence="1">
    <location>
        <begin position="3"/>
        <end position="153"/>
    </location>
</feature>
<dbReference type="Gene3D" id="3.40.50.720">
    <property type="entry name" value="NAD(P)-binding Rossmann-like Domain"/>
    <property type="match status" value="1"/>
</dbReference>
<proteinExistence type="predicted"/>
<protein>
    <recommendedName>
        <fullName evidence="1">Ketopantoate reductase N-terminal domain-containing protein</fullName>
    </recommendedName>
</protein>
<dbReference type="Proteomes" id="UP000195141">
    <property type="component" value="Chromosome"/>
</dbReference>
<reference evidence="3" key="2">
    <citation type="submission" date="2017-05" db="EMBL/GenBank/DDBJ databases">
        <authorList>
            <consortium name="The Broad Institute Genomics Platform"/>
            <consortium name="The Broad Institute Genomic Center for Infectious Diseases"/>
            <person name="Earl A."/>
            <person name="Manson A."/>
            <person name="Schwartman J."/>
            <person name="Gilmore M."/>
            <person name="Abouelleil A."/>
            <person name="Cao P."/>
            <person name="Chapman S."/>
            <person name="Cusick C."/>
            <person name="Shea T."/>
            <person name="Young S."/>
            <person name="Neafsey D."/>
            <person name="Nusbaum C."/>
            <person name="Birren B."/>
        </authorList>
    </citation>
    <scope>NUCLEOTIDE SEQUENCE</scope>
    <source>
        <strain evidence="3">9E7_DIV0242</strain>
    </source>
</reference>
<gene>
    <name evidence="3" type="ORF">A5888_003193</name>
    <name evidence="2" type="ORF">A5888_003856</name>
</gene>